<proteinExistence type="predicted"/>
<organism evidence="2 3">
    <name type="scientific">Mangrovicoccus algicola</name>
    <dbReference type="NCBI Taxonomy" id="2771008"/>
    <lineage>
        <taxon>Bacteria</taxon>
        <taxon>Pseudomonadati</taxon>
        <taxon>Pseudomonadota</taxon>
        <taxon>Alphaproteobacteria</taxon>
        <taxon>Rhodobacterales</taxon>
        <taxon>Paracoccaceae</taxon>
        <taxon>Mangrovicoccus</taxon>
    </lineage>
</organism>
<evidence type="ECO:0000313" key="3">
    <source>
        <dbReference type="Proteomes" id="UP000609121"/>
    </source>
</evidence>
<sequence length="100" mass="10418">MQTALTWFCLFCAIAAPPILAMAMAMPQSGRPVLVISGLAGADRHRLVAESGGYPLGPRHPPLAILAASQDPAFARRLRAAGAWLVLDAGRLAALCGVRS</sequence>
<evidence type="ECO:0000256" key="1">
    <source>
        <dbReference type="SAM" id="SignalP"/>
    </source>
</evidence>
<evidence type="ECO:0000313" key="2">
    <source>
        <dbReference type="EMBL" id="MBE3639377.1"/>
    </source>
</evidence>
<dbReference type="AlphaFoldDB" id="A0A8J6YX63"/>
<reference evidence="2" key="1">
    <citation type="submission" date="2020-09" db="EMBL/GenBank/DDBJ databases">
        <title>A novel bacterium of genus Mangrovicoccus, isolated from South China Sea.</title>
        <authorList>
            <person name="Huang H."/>
            <person name="Mo K."/>
            <person name="Hu Y."/>
        </authorList>
    </citation>
    <scope>NUCLEOTIDE SEQUENCE</scope>
    <source>
        <strain evidence="2">HB182678</strain>
    </source>
</reference>
<dbReference type="Proteomes" id="UP000609121">
    <property type="component" value="Unassembled WGS sequence"/>
</dbReference>
<feature type="chain" id="PRO_5035225124" evidence="1">
    <location>
        <begin position="22"/>
        <end position="100"/>
    </location>
</feature>
<dbReference type="EMBL" id="JACVXA010000045">
    <property type="protein sequence ID" value="MBE3639377.1"/>
    <property type="molecule type" value="Genomic_DNA"/>
</dbReference>
<keyword evidence="1" id="KW-0732">Signal</keyword>
<feature type="signal peptide" evidence="1">
    <location>
        <begin position="1"/>
        <end position="21"/>
    </location>
</feature>
<protein>
    <submittedName>
        <fullName evidence="2">Uncharacterized protein</fullName>
    </submittedName>
</protein>
<accession>A0A8J6YX63</accession>
<keyword evidence="3" id="KW-1185">Reference proteome</keyword>
<gene>
    <name evidence="2" type="ORF">ICN82_14345</name>
</gene>
<comment type="caution">
    <text evidence="2">The sequence shown here is derived from an EMBL/GenBank/DDBJ whole genome shotgun (WGS) entry which is preliminary data.</text>
</comment>
<name>A0A8J6YX63_9RHOB</name>
<dbReference type="RefSeq" id="WP_193183997.1">
    <property type="nucleotide sequence ID" value="NZ_JACVXA010000045.1"/>
</dbReference>